<feature type="compositionally biased region" description="Basic and acidic residues" evidence="1">
    <location>
        <begin position="1015"/>
        <end position="1032"/>
    </location>
</feature>
<dbReference type="KEGG" id="psl:Psta_2186"/>
<organism evidence="3 4">
    <name type="scientific">Pirellula staleyi (strain ATCC 27377 / DSM 6068 / ICPB 4128)</name>
    <name type="common">Pirella staleyi</name>
    <dbReference type="NCBI Taxonomy" id="530564"/>
    <lineage>
        <taxon>Bacteria</taxon>
        <taxon>Pseudomonadati</taxon>
        <taxon>Planctomycetota</taxon>
        <taxon>Planctomycetia</taxon>
        <taxon>Pirellulales</taxon>
        <taxon>Pirellulaceae</taxon>
        <taxon>Pirellula</taxon>
    </lineage>
</organism>
<dbReference type="HOGENOM" id="CLU_292540_0_0_0"/>
<evidence type="ECO:0000313" key="4">
    <source>
        <dbReference type="Proteomes" id="UP000001887"/>
    </source>
</evidence>
<dbReference type="Pfam" id="PF12770">
    <property type="entry name" value="CHAT"/>
    <property type="match status" value="1"/>
</dbReference>
<dbReference type="InterPro" id="IPR019734">
    <property type="entry name" value="TPR_rpt"/>
</dbReference>
<dbReference type="Gene3D" id="1.25.40.10">
    <property type="entry name" value="Tetratricopeptide repeat domain"/>
    <property type="match status" value="1"/>
</dbReference>
<sequence precursor="true">MNLSTTTHPMQMCKLLGKRLLIAAAVVALTLSIVPTLCAQGRSKSAPHDGYFFSFGAFWDGDFATAAKNFRDSAKSGVKSTEGRWIDSICYHTMLGESYYHMGDNASALDQYSSALQLYLAHRDWMLRVDFPANIDREQNLNTNITWGVSTRTAPIGHFPDKFQSMQGRLDNDQVVQKGGVVSPPILYPVHVSEVVRCTAVALSRRRELMGPVSEHDPLTAQLVDALSRRPGPPNHWAQCWIELELGLAYAAAGKIPQAVSELQKAILAGGTFDHPLTCLALLELGKLAFEQGKYDVALTMFSEATFSAAYFDRYEVMEEAFRYAAVTHVVSGQKGPMAGLAAASGWAKQKRIRMMNITVLTSLAETLDYAGDAAGAADAIAQARREMARAEMANGAGGARLNYQAAKIFLRAGNPTAAKQPLAAALAYQQVASKWLFHIALADRTIAAGGVTERIGDILYTQLLREPNAIDFSHDPLDTLAMLSTPHPLPYEHWLELVLLRKEQERAIEIADRIRRHRFFSALTLGGRVHALRWILEAPQEMLSQTAVLQKQDLQVRYPILAELTKQVARTKAALDALPLATEDQEQRKQQAALLLELAKLSTAEELLLEQVSLERVPSEFAFPPIRTVREVQGALADGVLVLVYLQTSRNVYAFAFTKDKYATFVVETPAKVRLDTAEMLRLIGNYDRTQPVDPSAIASEAWKVPAAKILKQLTNNAKAEDWAKYREVVVVPDGPLWYVPFEALQIPLADGKTTQSLATTAAIRYTPMMSLVLPDGRGKKPLSRTAVIVGRMIPREDEAIVQSNSAAILGAIPGSTTLPTPVVAPGGTLSATIDRLILYGDIDEPSKGPLEWSPLQLDRGKPLSTLSDWMMLPFAGPDEVIIPGYHTPAEYALKRGGTGDEVFLSVMGLLSSGSRSLLLSRWRVGGQSTQALVREYVQELPHASASEAWRRSVQLFRAGRLDPAAEPRLKSTTAASDLPADHPFFWGGYMLVDTASQPGVPSDPVDAVARPAPAEEKKAPPPPPAEEKDAAAAIGVPGEAPKKEPMPEPADGPIGPRIGDVPPAPAPGAGFEGKPEAK</sequence>
<evidence type="ECO:0000313" key="3">
    <source>
        <dbReference type="EMBL" id="ADB16858.1"/>
    </source>
</evidence>
<feature type="domain" description="CHAT" evidence="2">
    <location>
        <begin position="902"/>
        <end position="994"/>
    </location>
</feature>
<evidence type="ECO:0000256" key="1">
    <source>
        <dbReference type="SAM" id="MobiDB-lite"/>
    </source>
</evidence>
<dbReference type="eggNOG" id="COG4995">
    <property type="taxonomic scope" value="Bacteria"/>
</dbReference>
<name>D2R2L8_PIRSD</name>
<dbReference type="STRING" id="530564.Psta_2186"/>
<protein>
    <submittedName>
        <fullName evidence="3">Tetratricopeptide domain protein</fullName>
    </submittedName>
</protein>
<dbReference type="InterPro" id="IPR024983">
    <property type="entry name" value="CHAT_dom"/>
</dbReference>
<feature type="region of interest" description="Disordered" evidence="1">
    <location>
        <begin position="999"/>
        <end position="1080"/>
    </location>
</feature>
<dbReference type="Proteomes" id="UP000001887">
    <property type="component" value="Chromosome"/>
</dbReference>
<keyword evidence="4" id="KW-1185">Reference proteome</keyword>
<gene>
    <name evidence="3" type="ordered locus">Psta_2186</name>
</gene>
<accession>D2R2L8</accession>
<dbReference type="EMBL" id="CP001848">
    <property type="protein sequence ID" value="ADB16858.1"/>
    <property type="molecule type" value="Genomic_DNA"/>
</dbReference>
<dbReference type="InterPro" id="IPR011990">
    <property type="entry name" value="TPR-like_helical_dom_sf"/>
</dbReference>
<evidence type="ECO:0000259" key="2">
    <source>
        <dbReference type="Pfam" id="PF12770"/>
    </source>
</evidence>
<proteinExistence type="predicted"/>
<feature type="compositionally biased region" description="Low complexity" evidence="1">
    <location>
        <begin position="1002"/>
        <end position="1014"/>
    </location>
</feature>
<dbReference type="OrthoDB" id="220906at2"/>
<dbReference type="AlphaFoldDB" id="D2R2L8"/>
<dbReference type="SUPFAM" id="SSF48452">
    <property type="entry name" value="TPR-like"/>
    <property type="match status" value="1"/>
</dbReference>
<reference evidence="3 4" key="1">
    <citation type="journal article" date="2009" name="Stand. Genomic Sci.">
        <title>Complete genome sequence of Pirellula staleyi type strain (ATCC 27377).</title>
        <authorList>
            <person name="Clum A."/>
            <person name="Tindall B.J."/>
            <person name="Sikorski J."/>
            <person name="Ivanova N."/>
            <person name="Mavrommatis K."/>
            <person name="Lucas S."/>
            <person name="Glavina del Rio T."/>
            <person name="Nolan M."/>
            <person name="Chen F."/>
            <person name="Tice H."/>
            <person name="Pitluck S."/>
            <person name="Cheng J.F."/>
            <person name="Chertkov O."/>
            <person name="Brettin T."/>
            <person name="Han C."/>
            <person name="Detter J.C."/>
            <person name="Kuske C."/>
            <person name="Bruce D."/>
            <person name="Goodwin L."/>
            <person name="Ovchinikova G."/>
            <person name="Pati A."/>
            <person name="Mikhailova N."/>
            <person name="Chen A."/>
            <person name="Palaniappan K."/>
            <person name="Land M."/>
            <person name="Hauser L."/>
            <person name="Chang Y.J."/>
            <person name="Jeffries C.D."/>
            <person name="Chain P."/>
            <person name="Rohde M."/>
            <person name="Goker M."/>
            <person name="Bristow J."/>
            <person name="Eisen J.A."/>
            <person name="Markowitz V."/>
            <person name="Hugenholtz P."/>
            <person name="Kyrpides N.C."/>
            <person name="Klenk H.P."/>
            <person name="Lapidus A."/>
        </authorList>
    </citation>
    <scope>NUCLEOTIDE SEQUENCE [LARGE SCALE GENOMIC DNA]</scope>
    <source>
        <strain evidence="4">ATCC 27377 / DSM 6068 / ICPB 4128</strain>
    </source>
</reference>
<dbReference type="SMART" id="SM00028">
    <property type="entry name" value="TPR"/>
    <property type="match status" value="3"/>
</dbReference>